<comment type="caution">
    <text evidence="2">The sequence shown here is derived from an EMBL/GenBank/DDBJ whole genome shotgun (WGS) entry which is preliminary data.</text>
</comment>
<dbReference type="Proteomes" id="UP001519654">
    <property type="component" value="Unassembled WGS sequence"/>
</dbReference>
<reference evidence="2 3" key="1">
    <citation type="submission" date="2021-06" db="EMBL/GenBank/DDBJ databases">
        <title>Actinoplanes lichenicola sp. nov., and Actinoplanes ovalisporus sp. nov., isolated from lichen in Thailand.</title>
        <authorList>
            <person name="Saeng-In P."/>
            <person name="Kanchanasin P."/>
            <person name="Yuki M."/>
            <person name="Kudo T."/>
            <person name="Ohkuma M."/>
            <person name="Phongsopitanun W."/>
            <person name="Tanasupawat S."/>
        </authorList>
    </citation>
    <scope>NUCLEOTIDE SEQUENCE [LARGE SCALE GENOMIC DNA]</scope>
    <source>
        <strain evidence="2 3">NBRC 110975</strain>
    </source>
</reference>
<evidence type="ECO:0000256" key="1">
    <source>
        <dbReference type="SAM" id="MobiDB-lite"/>
    </source>
</evidence>
<protein>
    <submittedName>
        <fullName evidence="2">Uncharacterized protein</fullName>
    </submittedName>
</protein>
<dbReference type="EMBL" id="JAHKKG010000003">
    <property type="protein sequence ID" value="MBU2664132.1"/>
    <property type="molecule type" value="Genomic_DNA"/>
</dbReference>
<keyword evidence="3" id="KW-1185">Reference proteome</keyword>
<evidence type="ECO:0000313" key="2">
    <source>
        <dbReference type="EMBL" id="MBU2664132.1"/>
    </source>
</evidence>
<gene>
    <name evidence="2" type="ORF">KOI35_11575</name>
</gene>
<name>A0ABS5YL22_9ACTN</name>
<feature type="region of interest" description="Disordered" evidence="1">
    <location>
        <begin position="1"/>
        <end position="22"/>
    </location>
</feature>
<organism evidence="2 3">
    <name type="scientific">Paractinoplanes bogorensis</name>
    <dbReference type="NCBI Taxonomy" id="1610840"/>
    <lineage>
        <taxon>Bacteria</taxon>
        <taxon>Bacillati</taxon>
        <taxon>Actinomycetota</taxon>
        <taxon>Actinomycetes</taxon>
        <taxon>Micromonosporales</taxon>
        <taxon>Micromonosporaceae</taxon>
        <taxon>Paractinoplanes</taxon>
    </lineage>
</organism>
<proteinExistence type="predicted"/>
<sequence>MTDNQHAGRHAAKPDDLGARSTVNIKKYLLKDEELERRAAAESAGRHAAPETDKS</sequence>
<evidence type="ECO:0000313" key="3">
    <source>
        <dbReference type="Proteomes" id="UP001519654"/>
    </source>
</evidence>
<dbReference type="RefSeq" id="WP_215786411.1">
    <property type="nucleotide sequence ID" value="NZ_JAHKKG010000003.1"/>
</dbReference>
<accession>A0ABS5YL22</accession>